<feature type="compositionally biased region" description="Pro residues" evidence="1">
    <location>
        <begin position="143"/>
        <end position="180"/>
    </location>
</feature>
<sequence>MYGNSAGPPSSGRATVITLRVLFAMIGFLSCGLLASLPLFRLAFVRGRAVDWVLAWIALPVSFGCLFVLGLLREDNPATDVAVMIMLLTGAASSVYFLVGDIRVHSEPWKYAGYTPPGPANAAPYYGQTHVRGGHPGQVAGPVPGPAQGPVQGPVPGPPAGPYGPTPTPPPGRQAPPGPQQSPYGDVRQPPYVPLQPSPPVVPQAPAGPAGPVPPGPARIDQVRAELDELSDYLRRHDGNHDGDHEGGR</sequence>
<proteinExistence type="predicted"/>
<keyword evidence="2" id="KW-0812">Transmembrane</keyword>
<keyword evidence="2" id="KW-1133">Transmembrane helix</keyword>
<feature type="transmembrane region" description="Helical" evidence="2">
    <location>
        <begin position="78"/>
        <end position="99"/>
    </location>
</feature>
<feature type="compositionally biased region" description="Pro residues" evidence="1">
    <location>
        <begin position="191"/>
        <end position="203"/>
    </location>
</feature>
<feature type="compositionally biased region" description="Basic and acidic residues" evidence="1">
    <location>
        <begin position="221"/>
        <end position="249"/>
    </location>
</feature>
<name>A0A940XR03_9ACTN</name>
<protein>
    <recommendedName>
        <fullName evidence="5">Integral membrane protein</fullName>
    </recommendedName>
</protein>
<keyword evidence="4" id="KW-1185">Reference proteome</keyword>
<evidence type="ECO:0000256" key="1">
    <source>
        <dbReference type="SAM" id="MobiDB-lite"/>
    </source>
</evidence>
<feature type="transmembrane region" description="Helical" evidence="2">
    <location>
        <begin position="52"/>
        <end position="72"/>
    </location>
</feature>
<comment type="caution">
    <text evidence="3">The sequence shown here is derived from an EMBL/GenBank/DDBJ whole genome shotgun (WGS) entry which is preliminary data.</text>
</comment>
<dbReference type="AlphaFoldDB" id="A0A940XR03"/>
<evidence type="ECO:0000313" key="4">
    <source>
        <dbReference type="Proteomes" id="UP000677875"/>
    </source>
</evidence>
<gene>
    <name evidence="3" type="ORF">J5Y05_23880</name>
</gene>
<evidence type="ECO:0000313" key="3">
    <source>
        <dbReference type="EMBL" id="MBQ0829505.1"/>
    </source>
</evidence>
<feature type="region of interest" description="Disordered" evidence="1">
    <location>
        <begin position="125"/>
        <end position="249"/>
    </location>
</feature>
<reference evidence="3" key="1">
    <citation type="submission" date="2021-04" db="EMBL/GenBank/DDBJ databases">
        <title>Genome seq and assembly of Streptomyces sp. RG38.</title>
        <authorList>
            <person name="Chhetri G."/>
        </authorList>
    </citation>
    <scope>NUCLEOTIDE SEQUENCE</scope>
    <source>
        <strain evidence="3">RG38</strain>
    </source>
</reference>
<evidence type="ECO:0008006" key="5">
    <source>
        <dbReference type="Google" id="ProtNLM"/>
    </source>
</evidence>
<accession>A0A940XR03</accession>
<evidence type="ECO:0000256" key="2">
    <source>
        <dbReference type="SAM" id="Phobius"/>
    </source>
</evidence>
<organism evidence="3 4">
    <name type="scientific">Streptomyces tagetis</name>
    <dbReference type="NCBI Taxonomy" id="2820809"/>
    <lineage>
        <taxon>Bacteria</taxon>
        <taxon>Bacillati</taxon>
        <taxon>Actinomycetota</taxon>
        <taxon>Actinomycetes</taxon>
        <taxon>Kitasatosporales</taxon>
        <taxon>Streptomycetaceae</taxon>
        <taxon>Streptomyces</taxon>
    </lineage>
</organism>
<keyword evidence="2" id="KW-0472">Membrane</keyword>
<dbReference type="RefSeq" id="WP_210875115.1">
    <property type="nucleotide sequence ID" value="NZ_JAGPNL010000007.1"/>
</dbReference>
<dbReference type="EMBL" id="JAGPNL010000007">
    <property type="protein sequence ID" value="MBQ0829505.1"/>
    <property type="molecule type" value="Genomic_DNA"/>
</dbReference>
<feature type="transmembrane region" description="Helical" evidence="2">
    <location>
        <begin position="20"/>
        <end position="40"/>
    </location>
</feature>
<dbReference type="Proteomes" id="UP000677875">
    <property type="component" value="Unassembled WGS sequence"/>
</dbReference>